<reference evidence="4" key="1">
    <citation type="submission" date="2024-04" db="UniProtKB">
        <authorList>
            <consortium name="EnsemblMetazoa"/>
        </authorList>
    </citation>
    <scope>IDENTIFICATION</scope>
    <source>
        <strain evidence="4">EBRO</strain>
    </source>
</reference>
<accession>A0AAG5DAP1</accession>
<keyword evidence="5" id="KW-1185">Reference proteome</keyword>
<evidence type="ECO:0000313" key="4">
    <source>
        <dbReference type="EnsemblMetazoa" id="ENSAATROPP008311"/>
    </source>
</evidence>
<feature type="compositionally biased region" description="Basic and acidic residues" evidence="3">
    <location>
        <begin position="959"/>
        <end position="972"/>
    </location>
</feature>
<dbReference type="GO" id="GO:0023052">
    <property type="term" value="P:signaling"/>
    <property type="evidence" value="ECO:0007669"/>
    <property type="project" value="InterPro"/>
</dbReference>
<name>A0AAG5DAP1_ANOAO</name>
<dbReference type="EnsemblMetazoa" id="ENSAATROPT009192">
    <property type="protein sequence ID" value="ENSAATROPP008311"/>
    <property type="gene ID" value="ENSAATROPG007486"/>
</dbReference>
<feature type="compositionally biased region" description="Gly residues" evidence="3">
    <location>
        <begin position="934"/>
        <end position="945"/>
    </location>
</feature>
<feature type="region of interest" description="Disordered" evidence="3">
    <location>
        <begin position="903"/>
        <end position="945"/>
    </location>
</feature>
<evidence type="ECO:0000256" key="2">
    <source>
        <dbReference type="SAM" id="Coils"/>
    </source>
</evidence>
<dbReference type="GO" id="GO:0098978">
    <property type="term" value="C:glutamatergic synapse"/>
    <property type="evidence" value="ECO:0007669"/>
    <property type="project" value="TreeGrafter"/>
</dbReference>
<dbReference type="AlphaFoldDB" id="A0AAG5DAP1"/>
<feature type="compositionally biased region" description="Polar residues" evidence="3">
    <location>
        <begin position="441"/>
        <end position="466"/>
    </location>
</feature>
<feature type="compositionally biased region" description="Polar residues" evidence="3">
    <location>
        <begin position="98"/>
        <end position="107"/>
    </location>
</feature>
<evidence type="ECO:0000313" key="5">
    <source>
        <dbReference type="Proteomes" id="UP000075880"/>
    </source>
</evidence>
<dbReference type="Proteomes" id="UP000075880">
    <property type="component" value="Unassembled WGS sequence"/>
</dbReference>
<dbReference type="PANTHER" id="PTHR12353">
    <property type="entry name" value="DISKS LARGE-ASSOCIATED PROTEIN DAP SAP90/PSD-95-ASSOCIATED PROTEIN"/>
    <property type="match status" value="1"/>
</dbReference>
<feature type="region of interest" description="Disordered" evidence="3">
    <location>
        <begin position="487"/>
        <end position="542"/>
    </location>
</feature>
<evidence type="ECO:0000256" key="3">
    <source>
        <dbReference type="SAM" id="MobiDB-lite"/>
    </source>
</evidence>
<feature type="compositionally biased region" description="Low complexity" evidence="3">
    <location>
        <begin position="564"/>
        <end position="574"/>
    </location>
</feature>
<dbReference type="GO" id="GO:0099572">
    <property type="term" value="C:postsynaptic specialization"/>
    <property type="evidence" value="ECO:0007669"/>
    <property type="project" value="TreeGrafter"/>
</dbReference>
<sequence length="1021" mass="108026">MDRSVDSIGSCSLDVDADSTDFSDTSGELNFLTPISGKDITREFTAGIKERCMLPVINCQAVTSVLDPVTGHIRTVLTTTATSQHPTCPATQPLLGNGDTSPTAPASNKKPSYLNLACCVNGYSNLTTYDSKLRQDINKSREVSPSRPIIATLHYNRTESGAGGGGHLLTAPTLSYVSMNNTINNNYNSSATIGSGTNRMFKMNGSGGAANGGAAGGGRMRAMNAGGGSVSPAMGAADVTDNAALNGFFNGNAGSGFLGSGMMKMHSKVISSQSQITSLSRSDADHQTLATPKKSFIQQRVEKLYGASEGVVINKQYYSSSERKYLNNIANENHGNGGGAPNGSTIAAGGKGAQSMANGNGGVAGTLAKNGVGNGHHHPYPANDWGCSLITVDENNRQINSEDQEGADPEIDALPVMRHLRPEFRAQLQIFSPKKVPKVSPNRTTALSAPASNGNNNQSHTNGTIGQDSMAHLHLHSVPVNGNSHIEREEEHARDEHTSYQEEQQQLASGSTIRSTVSSKSARVSTESSITANANGTTSSNGHLHEEALLEESSNITRHHSNASSTRTVTVSSTDGSYSGSIPTPELVEEMMRSLVVVPPTPTATSPPQSAESCVSTQRTPNVAIAVVPDTDSTDVLKPATVVVAASVIENGEQNRSAVGSNALEIVGGEGVVHCDNSSTVTEQAVANTMRTSNGGETTIVVGVPAKSIPVTTMAGIERHHQQVDAVEVVDSRRAKSTEEVLATATNGTIISSSSDSSSNNNNDVLDGNYFLQILKTERHRLEAMADEVEKEISQLKVRKERKHCIILRKHGNGRSGSAGDGVDIGEDLNGYILAAVGKARLLCSQKIKQFEDLCYTNLNQLPDEKFQTTCEDLRGFWDMVMLQVNNVDATFVEIDSFRKNGWRKPIPKSPPQSCNGAPRTTKLVKRPYKTQTNGGGSTVTDGGGAVEAKKASAALAAAKREAQRKQLMEMKRKQKLANSQPQQQAVEIFAPSAEQEGGPAQLNGGDSVVTQQRTTAVDTS</sequence>
<dbReference type="PANTHER" id="PTHR12353:SF31">
    <property type="entry name" value="LD44824P"/>
    <property type="match status" value="1"/>
</dbReference>
<dbReference type="InterPro" id="IPR005026">
    <property type="entry name" value="SAPAP"/>
</dbReference>
<feature type="region of interest" description="Disordered" evidence="3">
    <location>
        <begin position="554"/>
        <end position="580"/>
    </location>
</feature>
<feature type="compositionally biased region" description="Polar residues" evidence="3">
    <location>
        <begin position="1009"/>
        <end position="1021"/>
    </location>
</feature>
<feature type="coiled-coil region" evidence="2">
    <location>
        <begin position="772"/>
        <end position="799"/>
    </location>
</feature>
<protein>
    <recommendedName>
        <fullName evidence="6">Guanylate-kinase-associated protein</fullName>
    </recommendedName>
</protein>
<evidence type="ECO:0000256" key="1">
    <source>
        <dbReference type="ARBA" id="ARBA00008839"/>
    </source>
</evidence>
<comment type="similarity">
    <text evidence="1">Belongs to the SAPAP family.</text>
</comment>
<evidence type="ECO:0008006" key="6">
    <source>
        <dbReference type="Google" id="ProtNLM"/>
    </source>
</evidence>
<feature type="compositionally biased region" description="Basic and acidic residues" evidence="3">
    <location>
        <begin position="487"/>
        <end position="500"/>
    </location>
</feature>
<feature type="compositionally biased region" description="Polar residues" evidence="3">
    <location>
        <begin position="501"/>
        <end position="542"/>
    </location>
</feature>
<feature type="region of interest" description="Disordered" evidence="3">
    <location>
        <begin position="83"/>
        <end position="107"/>
    </location>
</feature>
<organism evidence="4 5">
    <name type="scientific">Anopheles atroparvus</name>
    <name type="common">European mosquito</name>
    <dbReference type="NCBI Taxonomy" id="41427"/>
    <lineage>
        <taxon>Eukaryota</taxon>
        <taxon>Metazoa</taxon>
        <taxon>Ecdysozoa</taxon>
        <taxon>Arthropoda</taxon>
        <taxon>Hexapoda</taxon>
        <taxon>Insecta</taxon>
        <taxon>Pterygota</taxon>
        <taxon>Neoptera</taxon>
        <taxon>Endopterygota</taxon>
        <taxon>Diptera</taxon>
        <taxon>Nematocera</taxon>
        <taxon>Culicoidea</taxon>
        <taxon>Culicidae</taxon>
        <taxon>Anophelinae</taxon>
        <taxon>Anopheles</taxon>
    </lineage>
</organism>
<keyword evidence="2" id="KW-0175">Coiled coil</keyword>
<dbReference type="GO" id="GO:0060090">
    <property type="term" value="F:molecular adaptor activity"/>
    <property type="evidence" value="ECO:0007669"/>
    <property type="project" value="TreeGrafter"/>
</dbReference>
<feature type="region of interest" description="Disordered" evidence="3">
    <location>
        <begin position="958"/>
        <end position="1021"/>
    </location>
</feature>
<proteinExistence type="inferred from homology"/>
<feature type="compositionally biased region" description="Polar residues" evidence="3">
    <location>
        <begin position="977"/>
        <end position="986"/>
    </location>
</feature>
<dbReference type="Pfam" id="PF03359">
    <property type="entry name" value="GKAP"/>
    <property type="match status" value="1"/>
</dbReference>
<feature type="region of interest" description="Disordered" evidence="3">
    <location>
        <begin position="431"/>
        <end position="466"/>
    </location>
</feature>